<dbReference type="Pfam" id="PF21762">
    <property type="entry name" value="DEDDh_C"/>
    <property type="match status" value="1"/>
</dbReference>
<protein>
    <recommendedName>
        <fullName evidence="2">ubiquitinyl hydrolase 1</fullName>
        <ecNumber evidence="2">3.4.19.12</ecNumber>
    </recommendedName>
</protein>
<dbReference type="GO" id="GO:0004843">
    <property type="term" value="F:cysteine-type deubiquitinase activity"/>
    <property type="evidence" value="ECO:0007669"/>
    <property type="project" value="UniProtKB-EC"/>
</dbReference>
<dbReference type="InterPro" id="IPR018200">
    <property type="entry name" value="USP_CS"/>
</dbReference>
<feature type="compositionally biased region" description="Low complexity" evidence="7">
    <location>
        <begin position="1"/>
        <end position="16"/>
    </location>
</feature>
<feature type="compositionally biased region" description="Low complexity" evidence="7">
    <location>
        <begin position="691"/>
        <end position="702"/>
    </location>
</feature>
<dbReference type="InterPro" id="IPR012337">
    <property type="entry name" value="RNaseH-like_sf"/>
</dbReference>
<feature type="compositionally biased region" description="Polar residues" evidence="7">
    <location>
        <begin position="275"/>
        <end position="285"/>
    </location>
</feature>
<proteinExistence type="predicted"/>
<evidence type="ECO:0000313" key="10">
    <source>
        <dbReference type="Proteomes" id="UP000790833"/>
    </source>
</evidence>
<dbReference type="PANTHER" id="PTHR24006">
    <property type="entry name" value="UBIQUITIN CARBOXYL-TERMINAL HYDROLASE"/>
    <property type="match status" value="1"/>
</dbReference>
<dbReference type="InterPro" id="IPR028889">
    <property type="entry name" value="USP"/>
</dbReference>
<evidence type="ECO:0000256" key="5">
    <source>
        <dbReference type="ARBA" id="ARBA00022801"/>
    </source>
</evidence>
<feature type="region of interest" description="Disordered" evidence="7">
    <location>
        <begin position="102"/>
        <end position="319"/>
    </location>
</feature>
<dbReference type="PROSITE" id="PS00973">
    <property type="entry name" value="USP_2"/>
    <property type="match status" value="1"/>
</dbReference>
<dbReference type="GO" id="GO:0006508">
    <property type="term" value="P:proteolysis"/>
    <property type="evidence" value="ECO:0007669"/>
    <property type="project" value="UniProtKB-KW"/>
</dbReference>
<keyword evidence="5" id="KW-0378">Hydrolase</keyword>
<dbReference type="Gene3D" id="3.90.70.10">
    <property type="entry name" value="Cysteine proteinases"/>
    <property type="match status" value="1"/>
</dbReference>
<dbReference type="OrthoDB" id="429671at2759"/>
<dbReference type="GO" id="GO:0005829">
    <property type="term" value="C:cytosol"/>
    <property type="evidence" value="ECO:0007669"/>
    <property type="project" value="TreeGrafter"/>
</dbReference>
<evidence type="ECO:0000256" key="1">
    <source>
        <dbReference type="ARBA" id="ARBA00000707"/>
    </source>
</evidence>
<dbReference type="Proteomes" id="UP000790833">
    <property type="component" value="Unassembled WGS sequence"/>
</dbReference>
<feature type="compositionally biased region" description="Basic and acidic residues" evidence="7">
    <location>
        <begin position="192"/>
        <end position="212"/>
    </location>
</feature>
<feature type="region of interest" description="Disordered" evidence="7">
    <location>
        <begin position="689"/>
        <end position="740"/>
    </location>
</feature>
<dbReference type="GeneID" id="66118138"/>
<evidence type="ECO:0000256" key="4">
    <source>
        <dbReference type="ARBA" id="ARBA00022786"/>
    </source>
</evidence>
<dbReference type="Pfam" id="PF00443">
    <property type="entry name" value="UCH"/>
    <property type="match status" value="1"/>
</dbReference>
<dbReference type="GO" id="GO:0003676">
    <property type="term" value="F:nucleic acid binding"/>
    <property type="evidence" value="ECO:0007669"/>
    <property type="project" value="InterPro"/>
</dbReference>
<dbReference type="EC" id="3.4.19.12" evidence="2"/>
<dbReference type="RefSeq" id="XP_043050096.1">
    <property type="nucleotide sequence ID" value="XM_043195430.1"/>
</dbReference>
<evidence type="ECO:0000256" key="6">
    <source>
        <dbReference type="ARBA" id="ARBA00022807"/>
    </source>
</evidence>
<dbReference type="Gene3D" id="3.30.420.10">
    <property type="entry name" value="Ribonuclease H-like superfamily/Ribonuclease H"/>
    <property type="match status" value="1"/>
</dbReference>
<feature type="region of interest" description="Disordered" evidence="7">
    <location>
        <begin position="879"/>
        <end position="907"/>
    </location>
</feature>
<dbReference type="InterPro" id="IPR001394">
    <property type="entry name" value="Peptidase_C19_UCH"/>
</dbReference>
<dbReference type="InterPro" id="IPR038765">
    <property type="entry name" value="Papain-like_cys_pep_sf"/>
</dbReference>
<feature type="compositionally biased region" description="Acidic residues" evidence="7">
    <location>
        <begin position="703"/>
        <end position="714"/>
    </location>
</feature>
<keyword evidence="4" id="KW-0833">Ubl conjugation pathway</keyword>
<dbReference type="EMBL" id="JAHMUF010000007">
    <property type="protein sequence ID" value="KAG7194549.1"/>
    <property type="molecule type" value="Genomic_DNA"/>
</dbReference>
<feature type="compositionally biased region" description="Polar residues" evidence="7">
    <location>
        <begin position="229"/>
        <end position="242"/>
    </location>
</feature>
<feature type="compositionally biased region" description="Low complexity" evidence="7">
    <location>
        <begin position="256"/>
        <end position="268"/>
    </location>
</feature>
<dbReference type="InterPro" id="IPR050164">
    <property type="entry name" value="Peptidase_C19"/>
</dbReference>
<keyword evidence="3" id="KW-0645">Protease</keyword>
<dbReference type="PROSITE" id="PS50235">
    <property type="entry name" value="USP_3"/>
    <property type="match status" value="1"/>
</dbReference>
<evidence type="ECO:0000313" key="9">
    <source>
        <dbReference type="EMBL" id="KAG7194549.1"/>
    </source>
</evidence>
<dbReference type="PANTHER" id="PTHR24006:SF687">
    <property type="entry name" value="UBIQUITIN CARBOXYL-TERMINAL HYDROLASE 10"/>
    <property type="match status" value="1"/>
</dbReference>
<feature type="region of interest" description="Disordered" evidence="7">
    <location>
        <begin position="1"/>
        <end position="21"/>
    </location>
</feature>
<evidence type="ECO:0000256" key="3">
    <source>
        <dbReference type="ARBA" id="ARBA00022670"/>
    </source>
</evidence>
<gene>
    <name evidence="9" type="ORF">KQ657_004764</name>
</gene>
<feature type="compositionally biased region" description="Low complexity" evidence="7">
    <location>
        <begin position="286"/>
        <end position="295"/>
    </location>
</feature>
<dbReference type="GO" id="GO:0005634">
    <property type="term" value="C:nucleus"/>
    <property type="evidence" value="ECO:0007669"/>
    <property type="project" value="TreeGrafter"/>
</dbReference>
<reference evidence="9" key="1">
    <citation type="submission" date="2021-03" db="EMBL/GenBank/DDBJ databases">
        <authorList>
            <person name="Palmer J.M."/>
        </authorList>
    </citation>
    <scope>NUCLEOTIDE SEQUENCE</scope>
    <source>
        <strain evidence="9">ARV_011</strain>
    </source>
</reference>
<evidence type="ECO:0000256" key="7">
    <source>
        <dbReference type="SAM" id="MobiDB-lite"/>
    </source>
</evidence>
<sequence>MNGMHNNNNNHNNNNVGGAGGPQYPMYSAQNYMYPHSMPPMPQYYNAYPYMIPVPPPGNIPGGGAANPTYDAYYNFYHFNPLAMAVAANGGYPMQPSNIPNGSGMNSYGNRIKTKRNNNNNNNNNNIVDNNDTKTNSSATYNTTTNDSITGGLKANVSIPETPKNNHLSTPAAVSKSLSTSSSASASSAKNTNEEKTSTPHDKVKHVEHNTTRETNTPLDTKSNEEASNESTRSSSLINDTNKPMEEENGNGSKISTSNSTSATALALESEKEPVNTTDPVSASSTTTTTTTTTTAIPNVSCTPKESIETPSESHEAITPPLFFNTSRDSAVKAIKLHQSFRTELKHAKIDHLNQFVTYSRSKNTDTGLIVYPNTILKIIDYCNNSTVVTLPNSWAGPLYFSKPSEELDSVTEIAQEEDPIETTSISSESLELGSTVTSPLVVQRNWAAVLQSTPAAKKKTSTTSTKPKKIAPTPPVPAQVVSNVHSSEAFDLSNETTQPLGILLLRVMFDSNYSIFNSSTPLFDIHPRGLTNTGNICYMNSILQVLLHCEPLNKLIKLVSEMTVGTLDKSKSKTPLLDATINLFSQFQAKIPTNGTTNGYILKSVSPEPFYTKLIAHKKFQHLKWGQQEDAEEFLGYFLDALTEELMGSIGELNTIQVDSLIQLYPGDDINEFLDKVKTTMKLVKKEGISSNTSNPNNSSEVDSDEEEDDDGENGWSEVGSKKNNVSVRRNGEEEPSPLTDIFGGQFRSVLTIPKSSKNTSYLKSISLDPFRNIQLDLSESNSIEDALIHLNKIERISYKPLDNKEELVVLKQTFIDKLPQVLTIHLKRFAFSDNSSEGVNGYGNGHDNFSSNIAAPAPTAGSSSSFTSVAAATTTATTATTSTTTASTTSSNNTAPSNGRSNGYSSNYGGYGYGSGINKLRKKITYEHELTIPPQIFSPQANIVEGPRYRLIGVVYHHGSSMESGHYTCDVRVDRGPGKEEWIRIDDTLIEAVSASDVLNSADHNGVPHIQNIHLIVKQHKHKVNGKFVPDHKFGFNGGQSYLMNHKDIKLTLQKVMANAGANDDVFVSHGVGSDIKFLKLMGVLVPTDIATVDTHMLYSMSFDRYATLKQTCRSLNIPVSRMHNGGNDAYYTLLAAMKICDPNVRIKLGLDQHKVLEPRTKGEIQSLKFSDRAKVIPKEGDQVWDELKGLWNTD</sequence>
<evidence type="ECO:0000259" key="8">
    <source>
        <dbReference type="PROSITE" id="PS50235"/>
    </source>
</evidence>
<dbReference type="InterPro" id="IPR036397">
    <property type="entry name" value="RNaseH_sf"/>
</dbReference>
<comment type="catalytic activity">
    <reaction evidence="1">
        <text>Thiol-dependent hydrolysis of ester, thioester, amide, peptide and isopeptide bonds formed by the C-terminal Gly of ubiquitin (a 76-residue protein attached to proteins as an intracellular targeting signal).</text>
        <dbReference type="EC" id="3.4.19.12"/>
    </reaction>
</comment>
<dbReference type="SUPFAM" id="SSF53098">
    <property type="entry name" value="Ribonuclease H-like"/>
    <property type="match status" value="1"/>
</dbReference>
<feature type="compositionally biased region" description="Low complexity" evidence="7">
    <location>
        <begin position="117"/>
        <end position="148"/>
    </location>
</feature>
<accession>A0A9P8AJ69</accession>
<dbReference type="AlphaFoldDB" id="A0A9P8AJ69"/>
<name>A0A9P8AJ69_9ASCO</name>
<dbReference type="InterPro" id="IPR048519">
    <property type="entry name" value="Gfd2/YDR514C-like_C"/>
</dbReference>
<feature type="domain" description="USP" evidence="8">
    <location>
        <begin position="529"/>
        <end position="1022"/>
    </location>
</feature>
<comment type="caution">
    <text evidence="9">The sequence shown here is derived from an EMBL/GenBank/DDBJ whole genome shotgun (WGS) entry which is preliminary data.</text>
</comment>
<feature type="region of interest" description="Disordered" evidence="7">
    <location>
        <begin position="458"/>
        <end position="478"/>
    </location>
</feature>
<evidence type="ECO:0000256" key="2">
    <source>
        <dbReference type="ARBA" id="ARBA00012759"/>
    </source>
</evidence>
<feature type="compositionally biased region" description="Basic and acidic residues" evidence="7">
    <location>
        <begin position="306"/>
        <end position="316"/>
    </location>
</feature>
<feature type="compositionally biased region" description="Low complexity" evidence="7">
    <location>
        <begin position="172"/>
        <end position="189"/>
    </location>
</feature>
<dbReference type="PROSITE" id="PS00972">
    <property type="entry name" value="USP_1"/>
    <property type="match status" value="1"/>
</dbReference>
<dbReference type="SUPFAM" id="SSF54001">
    <property type="entry name" value="Cysteine proteinases"/>
    <property type="match status" value="1"/>
</dbReference>
<keyword evidence="6" id="KW-0788">Thiol protease</keyword>
<organism evidence="9 10">
    <name type="scientific">Scheffersomyces spartinae</name>
    <dbReference type="NCBI Taxonomy" id="45513"/>
    <lineage>
        <taxon>Eukaryota</taxon>
        <taxon>Fungi</taxon>
        <taxon>Dikarya</taxon>
        <taxon>Ascomycota</taxon>
        <taxon>Saccharomycotina</taxon>
        <taxon>Pichiomycetes</taxon>
        <taxon>Debaryomycetaceae</taxon>
        <taxon>Scheffersomyces</taxon>
    </lineage>
</organism>
<keyword evidence="10" id="KW-1185">Reference proteome</keyword>
<dbReference type="GO" id="GO:0016579">
    <property type="term" value="P:protein deubiquitination"/>
    <property type="evidence" value="ECO:0007669"/>
    <property type="project" value="InterPro"/>
</dbReference>